<dbReference type="InterPro" id="IPR029002">
    <property type="entry name" value="PLPC/GPLD1"/>
</dbReference>
<dbReference type="GO" id="GO:0016788">
    <property type="term" value="F:hydrolase activity, acting on ester bonds"/>
    <property type="evidence" value="ECO:0007669"/>
    <property type="project" value="InterPro"/>
</dbReference>
<dbReference type="RefSeq" id="WP_170128240.1">
    <property type="nucleotide sequence ID" value="NZ_QNRX01000009.1"/>
</dbReference>
<comment type="caution">
    <text evidence="2">The sequence shown here is derived from an EMBL/GenBank/DDBJ whole genome shotgun (WGS) entry which is preliminary data.</text>
</comment>
<dbReference type="EMBL" id="QNRX01000009">
    <property type="protein sequence ID" value="RBP63868.1"/>
    <property type="molecule type" value="Genomic_DNA"/>
</dbReference>
<name>A0A366I8R2_9FIRM</name>
<evidence type="ECO:0000259" key="1">
    <source>
        <dbReference type="Pfam" id="PF00882"/>
    </source>
</evidence>
<dbReference type="Proteomes" id="UP000253490">
    <property type="component" value="Unassembled WGS sequence"/>
</dbReference>
<dbReference type="Pfam" id="PF00882">
    <property type="entry name" value="Zn_dep_PLPC"/>
    <property type="match status" value="1"/>
</dbReference>
<evidence type="ECO:0000313" key="2">
    <source>
        <dbReference type="EMBL" id="RBP63868.1"/>
    </source>
</evidence>
<dbReference type="InterPro" id="IPR008947">
    <property type="entry name" value="PLipase_C/P1_nuclease_dom_sf"/>
</dbReference>
<sequence>MNLKSHIILANYISDILEDQIDIKIERDMLELGAVYPDCNLKKRVRIHNIKQVYHNYELQSENIINKNKNKWGVSFTLGMLSHYVCDSFCLAHNKRMRSIGDFRKHVRYENSLAEYIYDYQLKDDVREKVQENFFTSLNFDIYDFLGTKHSDYLNMENRDYQKQFVTDVEHAISCSAIVLCGFIFELEKADCPAVEVLHV</sequence>
<keyword evidence="3" id="KW-1185">Reference proteome</keyword>
<accession>A0A366I8R2</accession>
<proteinExistence type="predicted"/>
<dbReference type="AlphaFoldDB" id="A0A366I8R2"/>
<gene>
    <name evidence="2" type="ORF">DES36_10987</name>
</gene>
<reference evidence="2 3" key="1">
    <citation type="submission" date="2018-06" db="EMBL/GenBank/DDBJ databases">
        <title>Genomic Encyclopedia of Type Strains, Phase IV (KMG-IV): sequencing the most valuable type-strain genomes for metagenomic binning, comparative biology and taxonomic classification.</title>
        <authorList>
            <person name="Goeker M."/>
        </authorList>
    </citation>
    <scope>NUCLEOTIDE SEQUENCE [LARGE SCALE GENOMIC DNA]</scope>
    <source>
        <strain evidence="2 3">DSM 22112</strain>
    </source>
</reference>
<protein>
    <submittedName>
        <fullName evidence="2">Zinc dependent phospholipase C</fullName>
    </submittedName>
</protein>
<organism evidence="2 3">
    <name type="scientific">Alkalibaculum bacchi</name>
    <dbReference type="NCBI Taxonomy" id="645887"/>
    <lineage>
        <taxon>Bacteria</taxon>
        <taxon>Bacillati</taxon>
        <taxon>Bacillota</taxon>
        <taxon>Clostridia</taxon>
        <taxon>Eubacteriales</taxon>
        <taxon>Eubacteriaceae</taxon>
        <taxon>Alkalibaculum</taxon>
    </lineage>
</organism>
<feature type="domain" description="Phospholipase C/D" evidence="1">
    <location>
        <begin position="5"/>
        <end position="157"/>
    </location>
</feature>
<dbReference type="SUPFAM" id="SSF48537">
    <property type="entry name" value="Phospholipase C/P1 nuclease"/>
    <property type="match status" value="1"/>
</dbReference>
<evidence type="ECO:0000313" key="3">
    <source>
        <dbReference type="Proteomes" id="UP000253490"/>
    </source>
</evidence>